<keyword evidence="2" id="KW-0547">Nucleotide-binding</keyword>
<dbReference type="SUPFAM" id="SSF56059">
    <property type="entry name" value="Glutathione synthetase ATP-binding domain-like"/>
    <property type="match status" value="1"/>
</dbReference>
<dbReference type="Pfam" id="PF03133">
    <property type="entry name" value="TTL"/>
    <property type="match status" value="1"/>
</dbReference>
<dbReference type="InterPro" id="IPR004344">
    <property type="entry name" value="TTL/TTLL_fam"/>
</dbReference>
<evidence type="ECO:0000256" key="2">
    <source>
        <dbReference type="ARBA" id="ARBA00022741"/>
    </source>
</evidence>
<proteinExistence type="predicted"/>
<dbReference type="AlphaFoldDB" id="A0AAE3G8P4"/>
<protein>
    <submittedName>
        <fullName evidence="4">Tubulin polyglutamylase TTLL5</fullName>
        <ecNumber evidence="4">6.-.-.-</ecNumber>
    </submittedName>
</protein>
<organism evidence="4 5">
    <name type="scientific">Natronocella acetinitrilica</name>
    <dbReference type="NCBI Taxonomy" id="414046"/>
    <lineage>
        <taxon>Bacteria</taxon>
        <taxon>Pseudomonadati</taxon>
        <taxon>Pseudomonadota</taxon>
        <taxon>Gammaproteobacteria</taxon>
        <taxon>Chromatiales</taxon>
        <taxon>Ectothiorhodospiraceae</taxon>
        <taxon>Natronocella</taxon>
    </lineage>
</organism>
<keyword evidence="3" id="KW-0067">ATP-binding</keyword>
<evidence type="ECO:0000256" key="1">
    <source>
        <dbReference type="ARBA" id="ARBA00022598"/>
    </source>
</evidence>
<dbReference type="PANTHER" id="PTHR12241">
    <property type="entry name" value="TUBULIN POLYGLUTAMYLASE"/>
    <property type="match status" value="1"/>
</dbReference>
<dbReference type="GO" id="GO:0000226">
    <property type="term" value="P:microtubule cytoskeleton organization"/>
    <property type="evidence" value="ECO:0007669"/>
    <property type="project" value="TreeGrafter"/>
</dbReference>
<gene>
    <name evidence="4" type="ORF">J2T57_003674</name>
</gene>
<dbReference type="RefSeq" id="WP_253482880.1">
    <property type="nucleotide sequence ID" value="NZ_JALJXV010000009.1"/>
</dbReference>
<dbReference type="PROSITE" id="PS51221">
    <property type="entry name" value="TTL"/>
    <property type="match status" value="1"/>
</dbReference>
<evidence type="ECO:0000313" key="5">
    <source>
        <dbReference type="Proteomes" id="UP001205843"/>
    </source>
</evidence>
<dbReference type="GO" id="GO:0015631">
    <property type="term" value="F:tubulin binding"/>
    <property type="evidence" value="ECO:0007669"/>
    <property type="project" value="TreeGrafter"/>
</dbReference>
<dbReference type="GO" id="GO:0005524">
    <property type="term" value="F:ATP binding"/>
    <property type="evidence" value="ECO:0007669"/>
    <property type="project" value="UniProtKB-KW"/>
</dbReference>
<dbReference type="Gene3D" id="3.30.470.20">
    <property type="entry name" value="ATP-grasp fold, B domain"/>
    <property type="match status" value="1"/>
</dbReference>
<keyword evidence="1 4" id="KW-0436">Ligase</keyword>
<dbReference type="EC" id="6.-.-.-" evidence="4"/>
<name>A0AAE3G8P4_9GAMM</name>
<evidence type="ECO:0000313" key="4">
    <source>
        <dbReference type="EMBL" id="MCP1676513.1"/>
    </source>
</evidence>
<comment type="caution">
    <text evidence="4">The sequence shown here is derived from an EMBL/GenBank/DDBJ whole genome shotgun (WGS) entry which is preliminary data.</text>
</comment>
<evidence type="ECO:0000256" key="3">
    <source>
        <dbReference type="ARBA" id="ARBA00022840"/>
    </source>
</evidence>
<accession>A0AAE3G8P4</accession>
<dbReference type="GO" id="GO:0070740">
    <property type="term" value="F:tubulin-glutamic acid ligase activity"/>
    <property type="evidence" value="ECO:0007669"/>
    <property type="project" value="TreeGrafter"/>
</dbReference>
<dbReference type="Proteomes" id="UP001205843">
    <property type="component" value="Unassembled WGS sequence"/>
</dbReference>
<dbReference type="EMBL" id="JALJXV010000009">
    <property type="protein sequence ID" value="MCP1676513.1"/>
    <property type="molecule type" value="Genomic_DNA"/>
</dbReference>
<keyword evidence="5" id="KW-1185">Reference proteome</keyword>
<reference evidence="4" key="1">
    <citation type="submission" date="2022-03" db="EMBL/GenBank/DDBJ databases">
        <title>Genomic Encyclopedia of Type Strains, Phase III (KMG-III): the genomes of soil and plant-associated and newly described type strains.</title>
        <authorList>
            <person name="Whitman W."/>
        </authorList>
    </citation>
    <scope>NUCLEOTIDE SEQUENCE</scope>
    <source>
        <strain evidence="4">ANL 6-2</strain>
    </source>
</reference>
<sequence length="823" mass="90792">MVGKQSARRMWLGGKREPEQDRFFKEALTANRWTSGDEQNWDTCWYTGMPKPSAFEKLTDGKTINHIPGNNALTIKSRLYQTLSATRQRIAEQEGADSPNARRMRFFPETYIMPGDYHALIRDAHAHPERRYIRKPKNAARGKDIAVVQDIATVPVGDRWLVQRYLDNPHTIDGHKYVLRLYVLITSVVPLRVYLFREGSTKLASDVFDLNDLANPYAHLTNPDINATNQNSTTPVVFLSLATYRKWLKEQGHDDDALFERLRDLVTLTVISAREAMLERTRSVKADTSGCYELLGLDCLVDANLNPWILECNLSPSLEVCAAPKDGGDVEENMKRRLVADMVNLVGINQPSRTPSGKTPEQRLISASEQEAARAGDYQRIYPPADVERYLPYFPLPRAEDMILADWAAGRRLDRPILRAHRTAEIIGSDSLALYAEDSGTLYTPNPAAGWIWLKATDGSDPDNITDELLAARGNAGAPLAPEAAWEQRRDTWNLLADWAASGLLRQVATAHTTVSSSHHDSEKSTRTSARKSVDIGVRIGAFTSIITVPQLLASRIEGSFLQLAETVTGDHAALRVVESRVGYAVTTDQSVLTSGLTLGELVPVLYRLLLRDMVATADRTCIGGTLVPLQARAAGPSSALLVADGPESIQDTLAVTMGRLIGYGHSGGFWLPDDASPISPAGLAARIPESARDDLRRALPLDRDIVSPFLHTWGASNPFRLALPNDSLKTQQFDVVAVVRPVMAQDSDGSAAELRPTAVQHVVAACLQSSLGRQGRSPDTSDMTALADWLEERPMFDLPVQELGDTATRLFQWLQDRRAVTA</sequence>